<feature type="domain" description="AB hydrolase-1" evidence="1">
    <location>
        <begin position="18"/>
        <end position="82"/>
    </location>
</feature>
<evidence type="ECO:0000313" key="3">
    <source>
        <dbReference type="Proteomes" id="UP000015105"/>
    </source>
</evidence>
<reference evidence="3" key="2">
    <citation type="journal article" date="2017" name="Nat. Plants">
        <title>The Aegilops tauschii genome reveals multiple impacts of transposons.</title>
        <authorList>
            <person name="Zhao G."/>
            <person name="Zou C."/>
            <person name="Li K."/>
            <person name="Wang K."/>
            <person name="Li T."/>
            <person name="Gao L."/>
            <person name="Zhang X."/>
            <person name="Wang H."/>
            <person name="Yang Z."/>
            <person name="Liu X."/>
            <person name="Jiang W."/>
            <person name="Mao L."/>
            <person name="Kong X."/>
            <person name="Jiao Y."/>
            <person name="Jia J."/>
        </authorList>
    </citation>
    <scope>NUCLEOTIDE SEQUENCE [LARGE SCALE GENOMIC DNA]</scope>
    <source>
        <strain evidence="3">cv. AL8/78</strain>
    </source>
</reference>
<evidence type="ECO:0000313" key="2">
    <source>
        <dbReference type="EnsemblPlants" id="AET2Gv21141900.25"/>
    </source>
</evidence>
<sequence>HSCISFVFVALLEAARKANFQDVLSRISAGFSSNSWDKPILLAWGESDKYLPLSIAEEFKKNNPSVVKLKPIEGAGHMPQEDWPEKVVAALNSFLY</sequence>
<dbReference type="GO" id="GO:0009507">
    <property type="term" value="C:chloroplast"/>
    <property type="evidence" value="ECO:0007669"/>
    <property type="project" value="TreeGrafter"/>
</dbReference>
<protein>
    <recommendedName>
        <fullName evidence="1">AB hydrolase-1 domain-containing protein</fullName>
    </recommendedName>
</protein>
<dbReference type="PANTHER" id="PTHR43194:SF2">
    <property type="entry name" value="PEROXISOMAL MEMBRANE PROTEIN LPX1"/>
    <property type="match status" value="1"/>
</dbReference>
<dbReference type="EnsemblPlants" id="AET2Gv21141900.25">
    <property type="protein sequence ID" value="AET2Gv21141900.25"/>
    <property type="gene ID" value="AET2Gv21141900"/>
</dbReference>
<dbReference type="SUPFAM" id="SSF53474">
    <property type="entry name" value="alpha/beta-Hydrolases"/>
    <property type="match status" value="1"/>
</dbReference>
<reference evidence="3" key="1">
    <citation type="journal article" date="2014" name="Science">
        <title>Ancient hybridizations among the ancestral genomes of bread wheat.</title>
        <authorList>
            <consortium name="International Wheat Genome Sequencing Consortium,"/>
            <person name="Marcussen T."/>
            <person name="Sandve S.R."/>
            <person name="Heier L."/>
            <person name="Spannagl M."/>
            <person name="Pfeifer M."/>
            <person name="Jakobsen K.S."/>
            <person name="Wulff B.B."/>
            <person name="Steuernagel B."/>
            <person name="Mayer K.F."/>
            <person name="Olsen O.A."/>
        </authorList>
    </citation>
    <scope>NUCLEOTIDE SEQUENCE [LARGE SCALE GENOMIC DNA]</scope>
    <source>
        <strain evidence="3">cv. AL8/78</strain>
    </source>
</reference>
<dbReference type="Pfam" id="PF00561">
    <property type="entry name" value="Abhydrolase_1"/>
    <property type="match status" value="1"/>
</dbReference>
<dbReference type="InterPro" id="IPR050228">
    <property type="entry name" value="Carboxylesterase_BioH"/>
</dbReference>
<dbReference type="Gramene" id="AET2Gv21141900.25">
    <property type="protein sequence ID" value="AET2Gv21141900.25"/>
    <property type="gene ID" value="AET2Gv21141900"/>
</dbReference>
<dbReference type="AlphaFoldDB" id="A0A453D8Z5"/>
<name>A0A453D8Z5_AEGTS</name>
<dbReference type="InterPro" id="IPR000073">
    <property type="entry name" value="AB_hydrolase_1"/>
</dbReference>
<proteinExistence type="predicted"/>
<reference evidence="2" key="4">
    <citation type="submission" date="2019-03" db="UniProtKB">
        <authorList>
            <consortium name="EnsemblPlants"/>
        </authorList>
    </citation>
    <scope>IDENTIFICATION</scope>
</reference>
<reference evidence="2" key="3">
    <citation type="journal article" date="2017" name="Nature">
        <title>Genome sequence of the progenitor of the wheat D genome Aegilops tauschii.</title>
        <authorList>
            <person name="Luo M.C."/>
            <person name="Gu Y.Q."/>
            <person name="Puiu D."/>
            <person name="Wang H."/>
            <person name="Twardziok S.O."/>
            <person name="Deal K.R."/>
            <person name="Huo N."/>
            <person name="Zhu T."/>
            <person name="Wang L."/>
            <person name="Wang Y."/>
            <person name="McGuire P.E."/>
            <person name="Liu S."/>
            <person name="Long H."/>
            <person name="Ramasamy R.K."/>
            <person name="Rodriguez J.C."/>
            <person name="Van S.L."/>
            <person name="Yuan L."/>
            <person name="Wang Z."/>
            <person name="Xia Z."/>
            <person name="Xiao L."/>
            <person name="Anderson O.D."/>
            <person name="Ouyang S."/>
            <person name="Liang Y."/>
            <person name="Zimin A.V."/>
            <person name="Pertea G."/>
            <person name="Qi P."/>
            <person name="Bennetzen J.L."/>
            <person name="Dai X."/>
            <person name="Dawson M.W."/>
            <person name="Muller H.G."/>
            <person name="Kugler K."/>
            <person name="Rivarola-Duarte L."/>
            <person name="Spannagl M."/>
            <person name="Mayer K.F.X."/>
            <person name="Lu F.H."/>
            <person name="Bevan M.W."/>
            <person name="Leroy P."/>
            <person name="Li P."/>
            <person name="You F.M."/>
            <person name="Sun Q."/>
            <person name="Liu Z."/>
            <person name="Lyons E."/>
            <person name="Wicker T."/>
            <person name="Salzberg S.L."/>
            <person name="Devos K.M."/>
            <person name="Dvorak J."/>
        </authorList>
    </citation>
    <scope>NUCLEOTIDE SEQUENCE [LARGE SCALE GENOMIC DNA]</scope>
    <source>
        <strain evidence="2">cv. AL8/78</strain>
    </source>
</reference>
<organism evidence="2 3">
    <name type="scientific">Aegilops tauschii subsp. strangulata</name>
    <name type="common">Goatgrass</name>
    <dbReference type="NCBI Taxonomy" id="200361"/>
    <lineage>
        <taxon>Eukaryota</taxon>
        <taxon>Viridiplantae</taxon>
        <taxon>Streptophyta</taxon>
        <taxon>Embryophyta</taxon>
        <taxon>Tracheophyta</taxon>
        <taxon>Spermatophyta</taxon>
        <taxon>Magnoliopsida</taxon>
        <taxon>Liliopsida</taxon>
        <taxon>Poales</taxon>
        <taxon>Poaceae</taxon>
        <taxon>BOP clade</taxon>
        <taxon>Pooideae</taxon>
        <taxon>Triticodae</taxon>
        <taxon>Triticeae</taxon>
        <taxon>Triticinae</taxon>
        <taxon>Aegilops</taxon>
    </lineage>
</organism>
<dbReference type="Gene3D" id="3.40.50.1820">
    <property type="entry name" value="alpha/beta hydrolase"/>
    <property type="match status" value="1"/>
</dbReference>
<reference evidence="2" key="5">
    <citation type="journal article" date="2021" name="G3 (Bethesda)">
        <title>Aegilops tauschii genome assembly Aet v5.0 features greater sequence contiguity and improved annotation.</title>
        <authorList>
            <person name="Wang L."/>
            <person name="Zhu T."/>
            <person name="Rodriguez J.C."/>
            <person name="Deal K.R."/>
            <person name="Dubcovsky J."/>
            <person name="McGuire P.E."/>
            <person name="Lux T."/>
            <person name="Spannagl M."/>
            <person name="Mayer K.F.X."/>
            <person name="Baldrich P."/>
            <person name="Meyers B.C."/>
            <person name="Huo N."/>
            <person name="Gu Y.Q."/>
            <person name="Zhou H."/>
            <person name="Devos K.M."/>
            <person name="Bennetzen J.L."/>
            <person name="Unver T."/>
            <person name="Budak H."/>
            <person name="Gulick P.J."/>
            <person name="Galiba G."/>
            <person name="Kalapos B."/>
            <person name="Nelson D.R."/>
            <person name="Li P."/>
            <person name="You F.M."/>
            <person name="Luo M.C."/>
            <person name="Dvorak J."/>
        </authorList>
    </citation>
    <scope>NUCLEOTIDE SEQUENCE [LARGE SCALE GENOMIC DNA]</scope>
    <source>
        <strain evidence="2">cv. AL8/78</strain>
    </source>
</reference>
<dbReference type="Proteomes" id="UP000015105">
    <property type="component" value="Chromosome 2D"/>
</dbReference>
<dbReference type="InterPro" id="IPR029058">
    <property type="entry name" value="AB_hydrolase_fold"/>
</dbReference>
<evidence type="ECO:0000259" key="1">
    <source>
        <dbReference type="Pfam" id="PF00561"/>
    </source>
</evidence>
<dbReference type="PANTHER" id="PTHR43194">
    <property type="entry name" value="HYDROLASE ALPHA/BETA FOLD FAMILY"/>
    <property type="match status" value="1"/>
</dbReference>
<accession>A0A453D8Z5</accession>
<keyword evidence="3" id="KW-1185">Reference proteome</keyword>